<evidence type="ECO:0000313" key="2">
    <source>
        <dbReference type="EMBL" id="KPC18083.1"/>
    </source>
</evidence>
<evidence type="ECO:0000313" key="1">
    <source>
        <dbReference type="EMBL" id="KPC17124.1"/>
    </source>
</evidence>
<keyword evidence="3" id="KW-1185">Reference proteome</keyword>
<dbReference type="Proteomes" id="UP000037943">
    <property type="component" value="Unassembled WGS sequence"/>
</dbReference>
<accession>A0ABR5KU18</accession>
<comment type="caution">
    <text evidence="2">The sequence shown here is derived from an EMBL/GenBank/DDBJ whole genome shotgun (WGS) entry which is preliminary data.</text>
</comment>
<gene>
    <name evidence="1" type="ORF">AC499_0326</name>
    <name evidence="2" type="ORF">AC499_1285</name>
</gene>
<reference evidence="2" key="1">
    <citation type="submission" date="2015-07" db="EMBL/GenBank/DDBJ databases">
        <authorList>
            <person name="O'Brien H.E."/>
            <person name="Thakur S."/>
            <person name="Gong Y."/>
            <person name="Wang P.W."/>
            <person name="Guttman D.S."/>
        </authorList>
    </citation>
    <scope>NUCLEOTIDE SEQUENCE</scope>
    <source>
        <strain evidence="2">107</strain>
    </source>
</reference>
<proteinExistence type="predicted"/>
<dbReference type="EMBL" id="LGLK01000057">
    <property type="protein sequence ID" value="KPC18083.1"/>
    <property type="molecule type" value="Genomic_DNA"/>
</dbReference>
<protein>
    <submittedName>
        <fullName evidence="2">Uncharacterized protein</fullName>
    </submittedName>
</protein>
<evidence type="ECO:0000313" key="3">
    <source>
        <dbReference type="Proteomes" id="UP000037943"/>
    </source>
</evidence>
<name>A0ABR5KU18_PSEAV</name>
<sequence length="37" mass="4496">MRDWVLEALVKWVNSQRQEFALLTTIIEMDKTLLEKF</sequence>
<organism evidence="2 3">
    <name type="scientific">Pseudomonas amygdali pv. lachrymans</name>
    <name type="common">Pseudomonas syringae pv. lachrymans</name>
    <dbReference type="NCBI Taxonomy" id="53707"/>
    <lineage>
        <taxon>Bacteria</taxon>
        <taxon>Pseudomonadati</taxon>
        <taxon>Pseudomonadota</taxon>
        <taxon>Gammaproteobacteria</taxon>
        <taxon>Pseudomonadales</taxon>
        <taxon>Pseudomonadaceae</taxon>
        <taxon>Pseudomonas</taxon>
        <taxon>Pseudomonas amygdali</taxon>
    </lineage>
</organism>
<reference evidence="2 3" key="2">
    <citation type="submission" date="2015-10" db="EMBL/GenBank/DDBJ databases">
        <title>Comparative genomics and high-throughput reverse genetic screens identify a new phytobacterial MAMP and an Arabidopsis receptor required for immune elicitation.</title>
        <authorList>
            <person name="Mott G.A."/>
            <person name="Thakur S."/>
            <person name="Wang P.W."/>
            <person name="Desveaux D."/>
            <person name="Guttman D.S."/>
        </authorList>
    </citation>
    <scope>NUCLEOTIDE SEQUENCE [LARGE SCALE GENOMIC DNA]</scope>
    <source>
        <strain evidence="2 3">107</strain>
    </source>
</reference>
<dbReference type="EMBL" id="LGLK01000057">
    <property type="protein sequence ID" value="KPC17124.1"/>
    <property type="molecule type" value="Genomic_DNA"/>
</dbReference>